<dbReference type="EMBL" id="MSIF01000007">
    <property type="protein sequence ID" value="OLF10135.1"/>
    <property type="molecule type" value="Genomic_DNA"/>
</dbReference>
<protein>
    <submittedName>
        <fullName evidence="1">Ferredoxin</fullName>
    </submittedName>
</protein>
<organism evidence="1 2">
    <name type="scientific">Actinophytocola xinjiangensis</name>
    <dbReference type="NCBI Taxonomy" id="485602"/>
    <lineage>
        <taxon>Bacteria</taxon>
        <taxon>Bacillati</taxon>
        <taxon>Actinomycetota</taxon>
        <taxon>Actinomycetes</taxon>
        <taxon>Pseudonocardiales</taxon>
        <taxon>Pseudonocardiaceae</taxon>
    </lineage>
</organism>
<evidence type="ECO:0000313" key="2">
    <source>
        <dbReference type="Proteomes" id="UP000185696"/>
    </source>
</evidence>
<dbReference type="AlphaFoldDB" id="A0A7Z0WM60"/>
<sequence length="272" mass="30295">MTGPGFLDPRWQRLIGQIGQAALAGAPIGWRQLRVEYRAAGRHIEVDVQLTGPDGVPRPARPDPVVVQLLGTLRTAMYQPGRGTWLAAVLVFTPAGPPATEFVIDVEPRWRRVPPPVGFADELRFFPRDDRFVPEWLRARVTGTAQSADEYGMRQPRVYDGLAPDGRPLVNRPVLLAAERDRILDYLGNAPVVLAARSYDVDAFAPDREPAVPLNFRTDGVWVWPGSVVHYLREHNVPPDPDLVSHIRHRQFVVPEVDEPTRELAVAAIIGL</sequence>
<reference evidence="1 2" key="1">
    <citation type="submission" date="2016-12" db="EMBL/GenBank/DDBJ databases">
        <title>The draft genome sequence of Actinophytocola xinjiangensis.</title>
        <authorList>
            <person name="Wang W."/>
            <person name="Yuan L."/>
        </authorList>
    </citation>
    <scope>NUCLEOTIDE SEQUENCE [LARGE SCALE GENOMIC DNA]</scope>
    <source>
        <strain evidence="1 2">CGMCC 4.4663</strain>
    </source>
</reference>
<accession>A0A7Z0WM60</accession>
<comment type="caution">
    <text evidence="1">The sequence shown here is derived from an EMBL/GenBank/DDBJ whole genome shotgun (WGS) entry which is preliminary data.</text>
</comment>
<gene>
    <name evidence="1" type="ORF">BLA60_16945</name>
</gene>
<dbReference type="InterPro" id="IPR036170">
    <property type="entry name" value="YezG-like_sf"/>
</dbReference>
<evidence type="ECO:0000313" key="1">
    <source>
        <dbReference type="EMBL" id="OLF10135.1"/>
    </source>
</evidence>
<name>A0A7Z0WM60_9PSEU</name>
<dbReference type="RefSeq" id="WP_075133856.1">
    <property type="nucleotide sequence ID" value="NZ_MSIF01000007.1"/>
</dbReference>
<keyword evidence="2" id="KW-1185">Reference proteome</keyword>
<dbReference type="Proteomes" id="UP000185696">
    <property type="component" value="Unassembled WGS sequence"/>
</dbReference>
<dbReference type="OrthoDB" id="275232at2"/>
<proteinExistence type="predicted"/>
<dbReference type="SUPFAM" id="SSF160424">
    <property type="entry name" value="BH3703-like"/>
    <property type="match status" value="1"/>
</dbReference>